<dbReference type="GO" id="GO:0005886">
    <property type="term" value="C:plasma membrane"/>
    <property type="evidence" value="ECO:0007669"/>
    <property type="project" value="UniProtKB-SubCell"/>
</dbReference>
<keyword evidence="5 6" id="KW-0472">Membrane</keyword>
<dbReference type="InterPro" id="IPR007168">
    <property type="entry name" value="Phageshock_PspC_N"/>
</dbReference>
<feature type="transmembrane region" description="Helical" evidence="6">
    <location>
        <begin position="33"/>
        <end position="56"/>
    </location>
</feature>
<dbReference type="EMBL" id="BEXA01000002">
    <property type="protein sequence ID" value="GAY72899.1"/>
    <property type="molecule type" value="Genomic_DNA"/>
</dbReference>
<dbReference type="InterPro" id="IPR052027">
    <property type="entry name" value="PspC"/>
</dbReference>
<keyword evidence="2" id="KW-1003">Cell membrane</keyword>
<feature type="domain" description="Phage shock protein PspC N-terminal" evidence="7">
    <location>
        <begin position="3"/>
        <end position="59"/>
    </location>
</feature>
<accession>A0A401FKI0</accession>
<evidence type="ECO:0000256" key="2">
    <source>
        <dbReference type="ARBA" id="ARBA00022475"/>
    </source>
</evidence>
<evidence type="ECO:0000256" key="1">
    <source>
        <dbReference type="ARBA" id="ARBA00004162"/>
    </source>
</evidence>
<name>A0A401FKI0_9LACO</name>
<protein>
    <submittedName>
        <fullName evidence="8">Stress-responsive transcription regulator</fullName>
    </submittedName>
</protein>
<dbReference type="AlphaFoldDB" id="A0A401FKI0"/>
<dbReference type="PANTHER" id="PTHR33885:SF3">
    <property type="entry name" value="PHAGE SHOCK PROTEIN C"/>
    <property type="match status" value="1"/>
</dbReference>
<organism evidence="8 9">
    <name type="scientific">Lentilactobacillus kosonis</name>
    <dbReference type="NCBI Taxonomy" id="2810561"/>
    <lineage>
        <taxon>Bacteria</taxon>
        <taxon>Bacillati</taxon>
        <taxon>Bacillota</taxon>
        <taxon>Bacilli</taxon>
        <taxon>Lactobacillales</taxon>
        <taxon>Lactobacillaceae</taxon>
        <taxon>Lentilactobacillus</taxon>
    </lineage>
</organism>
<gene>
    <name evidence="8" type="ORF">NBRC111893_1045</name>
</gene>
<evidence type="ECO:0000313" key="8">
    <source>
        <dbReference type="EMBL" id="GAY72899.1"/>
    </source>
</evidence>
<evidence type="ECO:0000256" key="3">
    <source>
        <dbReference type="ARBA" id="ARBA00022692"/>
    </source>
</evidence>
<evidence type="ECO:0000313" key="9">
    <source>
        <dbReference type="Proteomes" id="UP000286974"/>
    </source>
</evidence>
<comment type="caution">
    <text evidence="8">The sequence shown here is derived from an EMBL/GenBank/DDBJ whole genome shotgun (WGS) entry which is preliminary data.</text>
</comment>
<dbReference type="Pfam" id="PF04024">
    <property type="entry name" value="PspC"/>
    <property type="match status" value="1"/>
</dbReference>
<evidence type="ECO:0000259" key="7">
    <source>
        <dbReference type="Pfam" id="PF04024"/>
    </source>
</evidence>
<keyword evidence="9" id="KW-1185">Reference proteome</keyword>
<reference evidence="8 9" key="1">
    <citation type="submission" date="2017-11" db="EMBL/GenBank/DDBJ databases">
        <title>Draft Genome Sequence of Lactobacillus curieae NBRC 111893 isolated from Koso, a Japanese sugar-Vegetable Fermented Beverage.</title>
        <authorList>
            <person name="Chiou T.Y."/>
            <person name="Oshima K."/>
            <person name="Suda W."/>
            <person name="Hattori M."/>
            <person name="Takahashi T."/>
        </authorList>
    </citation>
    <scope>NUCLEOTIDE SEQUENCE [LARGE SCALE GENOMIC DNA]</scope>
    <source>
        <strain evidence="8 9">NBRC111893</strain>
    </source>
</reference>
<proteinExistence type="predicted"/>
<evidence type="ECO:0000256" key="5">
    <source>
        <dbReference type="ARBA" id="ARBA00023136"/>
    </source>
</evidence>
<keyword evidence="3 6" id="KW-0812">Transmembrane</keyword>
<keyword evidence="4 6" id="KW-1133">Transmembrane helix</keyword>
<dbReference type="PANTHER" id="PTHR33885">
    <property type="entry name" value="PHAGE SHOCK PROTEIN C"/>
    <property type="match status" value="1"/>
</dbReference>
<evidence type="ECO:0000256" key="6">
    <source>
        <dbReference type="SAM" id="Phobius"/>
    </source>
</evidence>
<dbReference type="RefSeq" id="WP_191984818.1">
    <property type="nucleotide sequence ID" value="NZ_BEXA01000002.1"/>
</dbReference>
<evidence type="ECO:0000256" key="4">
    <source>
        <dbReference type="ARBA" id="ARBA00022989"/>
    </source>
</evidence>
<sequence>MMGLHRSRTNRVFAGVLGGIAEKFGWNANVLRALWSVLTLTPFPGLIIYLVLWLVVPEED</sequence>
<comment type="subcellular location">
    <subcellularLocation>
        <location evidence="1">Cell membrane</location>
        <topology evidence="1">Single-pass membrane protein</topology>
    </subcellularLocation>
</comment>
<dbReference type="Proteomes" id="UP000286974">
    <property type="component" value="Unassembled WGS sequence"/>
</dbReference>